<gene>
    <name evidence="2" type="ORF">SAMN05216361_2606</name>
</gene>
<feature type="domain" description="SUF system FeS cluster assembly SufBD core" evidence="1">
    <location>
        <begin position="163"/>
        <end position="387"/>
    </location>
</feature>
<accession>A0A1M5LBW0</accession>
<sequence>MSQWLSEVIAEGQRQNDWLSGNRQQATAALANVKWPVRRQEAWRFTPLVPVEKRTVSLAGPSEQQSTAPVIDGLEAYSLSFTGNQLSDEQGQVPEGLTFTLFSKADEAQQASIQALLGQVKPSHHLFGQVNDALLTEGVYIHVPANTVIDTPIRLTQLAASAGDQHLRVLVHIEAGAKVSVIEDGFGDADSLNTFVSEYVLEAQAELEHYRFAMYTQQAMHVGSCHFKVAEKAQLTSNIVGYGSVLSRLDVDVEYTGEFANANLNAIYLLAEGELFDLHSTIEHAVPNCTTEENARGIVGDRAKAVFNGRIHIHRDAQKTLAELNNRNLLLSRRAVVNTKPELEIYADDVRCAHGATVAEIEEKALYYLLTRGISRSQALIMLNFGFIQELITQIPNAAVSDWLLHRLRERFVSMEVK</sequence>
<dbReference type="NCBIfam" id="TIGR01981">
    <property type="entry name" value="sufD"/>
    <property type="match status" value="1"/>
</dbReference>
<dbReference type="OrthoDB" id="9768262at2"/>
<dbReference type="RefSeq" id="WP_073323108.1">
    <property type="nucleotide sequence ID" value="NZ_FQWD01000004.1"/>
</dbReference>
<evidence type="ECO:0000259" key="1">
    <source>
        <dbReference type="Pfam" id="PF01458"/>
    </source>
</evidence>
<organism evidence="2 3">
    <name type="scientific">Marisediminitalea aggregata</name>
    <dbReference type="NCBI Taxonomy" id="634436"/>
    <lineage>
        <taxon>Bacteria</taxon>
        <taxon>Pseudomonadati</taxon>
        <taxon>Pseudomonadota</taxon>
        <taxon>Gammaproteobacteria</taxon>
        <taxon>Alteromonadales</taxon>
        <taxon>Alteromonadaceae</taxon>
        <taxon>Marisediminitalea</taxon>
    </lineage>
</organism>
<keyword evidence="3" id="KW-1185">Reference proteome</keyword>
<dbReference type="GO" id="GO:0016226">
    <property type="term" value="P:iron-sulfur cluster assembly"/>
    <property type="evidence" value="ECO:0007669"/>
    <property type="project" value="InterPro"/>
</dbReference>
<dbReference type="SUPFAM" id="SSF101960">
    <property type="entry name" value="Stabilizer of iron transporter SufD"/>
    <property type="match status" value="1"/>
</dbReference>
<dbReference type="InterPro" id="IPR037284">
    <property type="entry name" value="SUF_FeS_clus_asmbl_SufBD_sf"/>
</dbReference>
<dbReference type="InterPro" id="IPR055346">
    <property type="entry name" value="Fe-S_cluster_assembly_SufBD"/>
</dbReference>
<dbReference type="PANTHER" id="PTHR43575">
    <property type="entry name" value="PROTEIN ABCI7, CHLOROPLASTIC"/>
    <property type="match status" value="1"/>
</dbReference>
<protein>
    <submittedName>
        <fullName evidence="2">Fe-S cluster assembly protein SufD</fullName>
    </submittedName>
</protein>
<dbReference type="STRING" id="634436.SAMN05216361_2606"/>
<dbReference type="InterPro" id="IPR000825">
    <property type="entry name" value="SUF_FeS_clus_asmbl_SufBD_core"/>
</dbReference>
<dbReference type="AlphaFoldDB" id="A0A1M5LBW0"/>
<dbReference type="InterPro" id="IPR011542">
    <property type="entry name" value="SUF_FeS_clus_asmbl_SufD"/>
</dbReference>
<name>A0A1M5LBW0_9ALTE</name>
<dbReference type="PANTHER" id="PTHR43575:SF1">
    <property type="entry name" value="PROTEIN ABCI7, CHLOROPLASTIC"/>
    <property type="match status" value="1"/>
</dbReference>
<dbReference type="Proteomes" id="UP000184520">
    <property type="component" value="Unassembled WGS sequence"/>
</dbReference>
<reference evidence="3" key="1">
    <citation type="submission" date="2016-11" db="EMBL/GenBank/DDBJ databases">
        <authorList>
            <person name="Varghese N."/>
            <person name="Submissions S."/>
        </authorList>
    </citation>
    <scope>NUCLEOTIDE SEQUENCE [LARGE SCALE GENOMIC DNA]</scope>
    <source>
        <strain evidence="3">CGMCC 1.8995</strain>
    </source>
</reference>
<proteinExistence type="predicted"/>
<dbReference type="Pfam" id="PF01458">
    <property type="entry name" value="SUFBD_core"/>
    <property type="match status" value="1"/>
</dbReference>
<dbReference type="EMBL" id="FQWD01000004">
    <property type="protein sequence ID" value="SHG62572.1"/>
    <property type="molecule type" value="Genomic_DNA"/>
</dbReference>
<evidence type="ECO:0000313" key="3">
    <source>
        <dbReference type="Proteomes" id="UP000184520"/>
    </source>
</evidence>
<evidence type="ECO:0000313" key="2">
    <source>
        <dbReference type="EMBL" id="SHG62572.1"/>
    </source>
</evidence>